<keyword evidence="6" id="KW-0769">Symport</keyword>
<dbReference type="GO" id="GO:0016020">
    <property type="term" value="C:membrane"/>
    <property type="evidence" value="ECO:0007669"/>
    <property type="project" value="UniProtKB-SubCell"/>
</dbReference>
<evidence type="ECO:0000256" key="1">
    <source>
        <dbReference type="ARBA" id="ARBA00004141"/>
    </source>
</evidence>
<evidence type="ECO:0000256" key="3">
    <source>
        <dbReference type="ARBA" id="ARBA00022692"/>
    </source>
</evidence>
<dbReference type="PANTHER" id="PTHR42948:SF1">
    <property type="entry name" value="TRANSPORTER"/>
    <property type="match status" value="1"/>
</dbReference>
<keyword evidence="3 6" id="KW-0812">Transmembrane</keyword>
<accession>A0A1Q8SNL4</accession>
<proteinExistence type="inferred from homology"/>
<gene>
    <name evidence="8" type="ORF">BTW07_16730</name>
</gene>
<dbReference type="OrthoDB" id="9762833at2"/>
<evidence type="ECO:0000256" key="2">
    <source>
        <dbReference type="ARBA" id="ARBA00022448"/>
    </source>
</evidence>
<feature type="transmembrane region" description="Helical" evidence="7">
    <location>
        <begin position="223"/>
        <end position="249"/>
    </location>
</feature>
<feature type="transmembrane region" description="Helical" evidence="7">
    <location>
        <begin position="12"/>
        <end position="32"/>
    </location>
</feature>
<dbReference type="InterPro" id="IPR000175">
    <property type="entry name" value="Na/ntran_symport"/>
</dbReference>
<dbReference type="NCBIfam" id="NF037979">
    <property type="entry name" value="Na_transp"/>
    <property type="match status" value="1"/>
</dbReference>
<keyword evidence="5 7" id="KW-0472">Membrane</keyword>
<feature type="transmembrane region" description="Helical" evidence="7">
    <location>
        <begin position="392"/>
        <end position="409"/>
    </location>
</feature>
<keyword evidence="2 6" id="KW-0813">Transport</keyword>
<dbReference type="PRINTS" id="PR00176">
    <property type="entry name" value="NANEUSMPORT"/>
</dbReference>
<evidence type="ECO:0000313" key="8">
    <source>
        <dbReference type="EMBL" id="OLO03020.1"/>
    </source>
</evidence>
<dbReference type="PROSITE" id="PS00610">
    <property type="entry name" value="NA_NEUROTRAN_SYMP_1"/>
    <property type="match status" value="1"/>
</dbReference>
<organism evidence="8 9">
    <name type="scientific">Salinicola socius</name>
    <dbReference type="NCBI Taxonomy" id="404433"/>
    <lineage>
        <taxon>Bacteria</taxon>
        <taxon>Pseudomonadati</taxon>
        <taxon>Pseudomonadota</taxon>
        <taxon>Gammaproteobacteria</taxon>
        <taxon>Oceanospirillales</taxon>
        <taxon>Halomonadaceae</taxon>
        <taxon>Salinicola</taxon>
    </lineage>
</organism>
<dbReference type="InterPro" id="IPR037272">
    <property type="entry name" value="SNS_sf"/>
</dbReference>
<evidence type="ECO:0000256" key="7">
    <source>
        <dbReference type="SAM" id="Phobius"/>
    </source>
</evidence>
<feature type="transmembrane region" description="Helical" evidence="7">
    <location>
        <begin position="430"/>
        <end position="447"/>
    </location>
</feature>
<dbReference type="InterPro" id="IPR047218">
    <property type="entry name" value="YocR/YhdH-like"/>
</dbReference>
<dbReference type="Pfam" id="PF00209">
    <property type="entry name" value="SNF"/>
    <property type="match status" value="2"/>
</dbReference>
<protein>
    <recommendedName>
        <fullName evidence="6">Transporter</fullName>
    </recommendedName>
</protein>
<evidence type="ECO:0000256" key="5">
    <source>
        <dbReference type="ARBA" id="ARBA00023136"/>
    </source>
</evidence>
<dbReference type="AlphaFoldDB" id="A0A1Q8SNL4"/>
<evidence type="ECO:0000256" key="6">
    <source>
        <dbReference type="RuleBase" id="RU003732"/>
    </source>
</evidence>
<comment type="subcellular location">
    <subcellularLocation>
        <location evidence="1">Membrane</location>
        <topology evidence="1">Multi-pass membrane protein</topology>
    </subcellularLocation>
</comment>
<feature type="transmembrane region" description="Helical" evidence="7">
    <location>
        <begin position="44"/>
        <end position="68"/>
    </location>
</feature>
<keyword evidence="4 7" id="KW-1133">Transmembrane helix</keyword>
<dbReference type="GO" id="GO:0015293">
    <property type="term" value="F:symporter activity"/>
    <property type="evidence" value="ECO:0007669"/>
    <property type="project" value="UniProtKB-KW"/>
</dbReference>
<dbReference type="Proteomes" id="UP000186878">
    <property type="component" value="Unassembled WGS sequence"/>
</dbReference>
<keyword evidence="9" id="KW-1185">Reference proteome</keyword>
<dbReference type="EMBL" id="MSDO01000026">
    <property type="protein sequence ID" value="OLO03020.1"/>
    <property type="molecule type" value="Genomic_DNA"/>
</dbReference>
<feature type="transmembrane region" description="Helical" evidence="7">
    <location>
        <begin position="305"/>
        <end position="331"/>
    </location>
</feature>
<feature type="transmembrane region" description="Helical" evidence="7">
    <location>
        <begin position="183"/>
        <end position="203"/>
    </location>
</feature>
<evidence type="ECO:0000313" key="9">
    <source>
        <dbReference type="Proteomes" id="UP000186878"/>
    </source>
</evidence>
<dbReference type="RefSeq" id="WP_075571361.1">
    <property type="nucleotide sequence ID" value="NZ_MSDO01000026.1"/>
</dbReference>
<feature type="transmembrane region" description="Helical" evidence="7">
    <location>
        <begin position="89"/>
        <end position="114"/>
    </location>
</feature>
<dbReference type="CDD" id="cd10336">
    <property type="entry name" value="SLC6sbd_Tyt1-Like"/>
    <property type="match status" value="1"/>
</dbReference>
<dbReference type="PANTHER" id="PTHR42948">
    <property type="entry name" value="TRANSPORTER"/>
    <property type="match status" value="1"/>
</dbReference>
<feature type="transmembrane region" description="Helical" evidence="7">
    <location>
        <begin position="261"/>
        <end position="285"/>
    </location>
</feature>
<sequence length="448" mass="47862">MAKQSHTHAQWSSRTAFILAATGSAVGLGNIWKFPYMVGDSGGAVFVLVYLVCIALIGLPILVSEWLLGRRGQSNPINTMQKLSRDSKLSPDWVLVGIAGVLGSFLILSFYSVVGGWSLNYTWSTLTGDLGRSSGVDVGDYFTTLLGQPGTLLFWHTIFMLLTFGIVAGGVKGGLERAAKWLMPLLIVALILLIGFGATTAGFGEAARFMFSPDWSKLNGGVVLAALGHAFFTLSLGMGIMMAYGSYLGQEVNLIKTARTVVILDTVIALGAGMAIFPVVFANNLDPSAGPGLLFVTLPLAFIDMPWGLAFGTLFFALLTVAAITSAISLLEPVTEFLEERTPLSRIASAFVAALATWALGIAALLAFNVWSGFQPFGLNVFDLLDALTSKLMLPLTGLAAIVFTAWFLDSEEVKQELGLGPKGRVLWHYVTRYVAPIGVIVVFFNSL</sequence>
<feature type="transmembrane region" description="Helical" evidence="7">
    <location>
        <begin position="351"/>
        <end position="372"/>
    </location>
</feature>
<reference evidence="8 9" key="1">
    <citation type="submission" date="2016-12" db="EMBL/GenBank/DDBJ databases">
        <title>Draft genome sequences of strains Salinicola socius SMB35, Salinicola sp. MH3R3-1 and Chromohalobacter sp. SMB17 from the Verkhnekamsk potash mining region of Russia.</title>
        <authorList>
            <person name="Mavrodi D.V."/>
            <person name="Olsson B.E."/>
            <person name="Korsakova E.S."/>
            <person name="Pyankova A."/>
            <person name="Mavrodi O.V."/>
            <person name="Plotnikova E.G."/>
        </authorList>
    </citation>
    <scope>NUCLEOTIDE SEQUENCE [LARGE SCALE GENOMIC DNA]</scope>
    <source>
        <strain evidence="8 9">SMB35</strain>
    </source>
</reference>
<dbReference type="PROSITE" id="PS50267">
    <property type="entry name" value="NA_NEUROTRAN_SYMP_3"/>
    <property type="match status" value="1"/>
</dbReference>
<dbReference type="SUPFAM" id="SSF161070">
    <property type="entry name" value="SNF-like"/>
    <property type="match status" value="1"/>
</dbReference>
<name>A0A1Q8SNL4_9GAMM</name>
<evidence type="ECO:0000256" key="4">
    <source>
        <dbReference type="ARBA" id="ARBA00022989"/>
    </source>
</evidence>
<comment type="similarity">
    <text evidence="6">Belongs to the sodium:neurotransmitter symporter (SNF) (TC 2.A.22) family.</text>
</comment>
<comment type="caution">
    <text evidence="8">The sequence shown here is derived from an EMBL/GenBank/DDBJ whole genome shotgun (WGS) entry which is preliminary data.</text>
</comment>
<feature type="transmembrane region" description="Helical" evidence="7">
    <location>
        <begin position="152"/>
        <end position="171"/>
    </location>
</feature>